<comment type="caution">
    <text evidence="1">The sequence shown here is derived from an EMBL/GenBank/DDBJ whole genome shotgun (WGS) entry which is preliminary data.</text>
</comment>
<evidence type="ECO:0000313" key="2">
    <source>
        <dbReference type="Proteomes" id="UP000789901"/>
    </source>
</evidence>
<dbReference type="EMBL" id="CAJVQB010014196">
    <property type="protein sequence ID" value="CAG8766965.1"/>
    <property type="molecule type" value="Genomic_DNA"/>
</dbReference>
<reference evidence="1 2" key="1">
    <citation type="submission" date="2021-06" db="EMBL/GenBank/DDBJ databases">
        <authorList>
            <person name="Kallberg Y."/>
            <person name="Tangrot J."/>
            <person name="Rosling A."/>
        </authorList>
    </citation>
    <scope>NUCLEOTIDE SEQUENCE [LARGE SCALE GENOMIC DNA]</scope>
    <source>
        <strain evidence="1 2">120-4 pot B 10/14</strain>
    </source>
</reference>
<dbReference type="Proteomes" id="UP000789901">
    <property type="component" value="Unassembled WGS sequence"/>
</dbReference>
<protein>
    <submittedName>
        <fullName evidence="1">16298_t:CDS:1</fullName>
    </submittedName>
</protein>
<proteinExistence type="predicted"/>
<organism evidence="1 2">
    <name type="scientific">Gigaspora margarita</name>
    <dbReference type="NCBI Taxonomy" id="4874"/>
    <lineage>
        <taxon>Eukaryota</taxon>
        <taxon>Fungi</taxon>
        <taxon>Fungi incertae sedis</taxon>
        <taxon>Mucoromycota</taxon>
        <taxon>Glomeromycotina</taxon>
        <taxon>Glomeromycetes</taxon>
        <taxon>Diversisporales</taxon>
        <taxon>Gigasporaceae</taxon>
        <taxon>Gigaspora</taxon>
    </lineage>
</organism>
<sequence length="82" mass="9498">MGNIKKIYKYHHEGKFCDEKSCHDERPAEIEEKNVDVNNGEIMHIENDYADGIGRVSIMDYIGYFWPCDTHIMFDPGGKTEA</sequence>
<name>A0ABN7VFG2_GIGMA</name>
<accession>A0ABN7VFG2</accession>
<evidence type="ECO:0000313" key="1">
    <source>
        <dbReference type="EMBL" id="CAG8766965.1"/>
    </source>
</evidence>
<keyword evidence="2" id="KW-1185">Reference proteome</keyword>
<gene>
    <name evidence="1" type="ORF">GMARGA_LOCUS18104</name>
</gene>